<dbReference type="InterPro" id="IPR009057">
    <property type="entry name" value="Homeodomain-like_sf"/>
</dbReference>
<keyword evidence="11" id="KW-1185">Reference proteome</keyword>
<feature type="domain" description="SANT" evidence="8">
    <location>
        <begin position="146"/>
        <end position="194"/>
    </location>
</feature>
<keyword evidence="5" id="KW-0539">Nucleus</keyword>
<feature type="region of interest" description="Disordered" evidence="6">
    <location>
        <begin position="218"/>
        <end position="279"/>
    </location>
</feature>
<dbReference type="InterPro" id="IPR017930">
    <property type="entry name" value="Myb_dom"/>
</dbReference>
<evidence type="ECO:0000259" key="7">
    <source>
        <dbReference type="PROSITE" id="PS50090"/>
    </source>
</evidence>
<dbReference type="Proteomes" id="UP001293593">
    <property type="component" value="Unassembled WGS sequence"/>
</dbReference>
<evidence type="ECO:0000256" key="3">
    <source>
        <dbReference type="ARBA" id="ARBA00023125"/>
    </source>
</evidence>
<proteinExistence type="predicted"/>
<evidence type="ECO:0000256" key="2">
    <source>
        <dbReference type="ARBA" id="ARBA00023015"/>
    </source>
</evidence>
<dbReference type="PROSITE" id="PS51293">
    <property type="entry name" value="SANT"/>
    <property type="match status" value="1"/>
</dbReference>
<dbReference type="FunFam" id="1.10.10.60:FF:000009">
    <property type="entry name" value="transcription factor MYB1R1"/>
    <property type="match status" value="1"/>
</dbReference>
<dbReference type="InterPro" id="IPR001005">
    <property type="entry name" value="SANT/Myb"/>
</dbReference>
<sequence length="350" mass="39879">MMKWETTGMLSPGQSITSSNTNWIAEDNRNPRWTRAENKMFENALALYDQDTPDRWKKVASMIPGKTVGDILRQYQQLEDDVYNIEAGLVSVPDYYHTTNPSSSSFTLDCWANFSSDYDPWNEFHRKRASSMRPASENERKKGVPWTEEEHKLFLMGLKKHGKGDWRNISRNFVVTRTPTQVASHAQKYFIRQLSGGGGKDKRRASIHDITTVNLTETSTRTARNKIKKSSSCSSSSSPPETRMNMMMPSSQSHSPSVKQNNSAETQFQWTQQQQQQPMDALSKPVFDDELFMSNFYGICEDSSSHGNGDDSSSFDFRIEDQDPFSSSLLYHGSSSYLESLSQNMVFPMP</sequence>
<feature type="compositionally biased region" description="Low complexity" evidence="6">
    <location>
        <begin position="266"/>
        <end position="277"/>
    </location>
</feature>
<keyword evidence="3" id="KW-0238">DNA-binding</keyword>
<comment type="subcellular location">
    <subcellularLocation>
        <location evidence="1">Nucleus</location>
    </subcellularLocation>
</comment>
<dbReference type="Pfam" id="PF00249">
    <property type="entry name" value="Myb_DNA-binding"/>
    <property type="match status" value="2"/>
</dbReference>
<protein>
    <submittedName>
        <fullName evidence="10">Uncharacterized protein</fullName>
    </submittedName>
</protein>
<feature type="domain" description="Myb-like" evidence="7">
    <location>
        <begin position="138"/>
        <end position="190"/>
    </location>
</feature>
<feature type="compositionally biased region" description="Polar residues" evidence="6">
    <location>
        <begin position="8"/>
        <end position="21"/>
    </location>
</feature>
<feature type="compositionally biased region" description="Low complexity" evidence="6">
    <location>
        <begin position="230"/>
        <end position="257"/>
    </location>
</feature>
<dbReference type="PROSITE" id="PS50090">
    <property type="entry name" value="MYB_LIKE"/>
    <property type="match status" value="2"/>
</dbReference>
<dbReference type="Gene3D" id="1.10.10.60">
    <property type="entry name" value="Homeodomain-like"/>
    <property type="match status" value="2"/>
</dbReference>
<evidence type="ECO:0000259" key="8">
    <source>
        <dbReference type="PROSITE" id="PS51293"/>
    </source>
</evidence>
<dbReference type="AlphaFoldDB" id="A0AAE1JVI3"/>
<accession>A0AAE1JVI3</accession>
<organism evidence="10 11">
    <name type="scientific">Acacia crassicarpa</name>
    <name type="common">northern wattle</name>
    <dbReference type="NCBI Taxonomy" id="499986"/>
    <lineage>
        <taxon>Eukaryota</taxon>
        <taxon>Viridiplantae</taxon>
        <taxon>Streptophyta</taxon>
        <taxon>Embryophyta</taxon>
        <taxon>Tracheophyta</taxon>
        <taxon>Spermatophyta</taxon>
        <taxon>Magnoliopsida</taxon>
        <taxon>eudicotyledons</taxon>
        <taxon>Gunneridae</taxon>
        <taxon>Pentapetalae</taxon>
        <taxon>rosids</taxon>
        <taxon>fabids</taxon>
        <taxon>Fabales</taxon>
        <taxon>Fabaceae</taxon>
        <taxon>Caesalpinioideae</taxon>
        <taxon>mimosoid clade</taxon>
        <taxon>Acacieae</taxon>
        <taxon>Acacia</taxon>
    </lineage>
</organism>
<dbReference type="FunFam" id="1.10.10.60:FF:000154">
    <property type="entry name" value="Transcription factor SRM1"/>
    <property type="match status" value="1"/>
</dbReference>
<dbReference type="NCBIfam" id="TIGR01557">
    <property type="entry name" value="myb_SHAQKYF"/>
    <property type="match status" value="1"/>
</dbReference>
<dbReference type="GO" id="GO:0003677">
    <property type="term" value="F:DNA binding"/>
    <property type="evidence" value="ECO:0007669"/>
    <property type="project" value="UniProtKB-KW"/>
</dbReference>
<dbReference type="SMART" id="SM00717">
    <property type="entry name" value="SANT"/>
    <property type="match status" value="2"/>
</dbReference>
<comment type="caution">
    <text evidence="10">The sequence shown here is derived from an EMBL/GenBank/DDBJ whole genome shotgun (WGS) entry which is preliminary data.</text>
</comment>
<feature type="domain" description="HTH myb-type" evidence="9">
    <location>
        <begin position="138"/>
        <end position="194"/>
    </location>
</feature>
<dbReference type="EMBL" id="JAWXYG010000004">
    <property type="protein sequence ID" value="KAK4275192.1"/>
    <property type="molecule type" value="Genomic_DNA"/>
</dbReference>
<evidence type="ECO:0000256" key="5">
    <source>
        <dbReference type="ARBA" id="ARBA00023242"/>
    </source>
</evidence>
<evidence type="ECO:0000256" key="6">
    <source>
        <dbReference type="SAM" id="MobiDB-lite"/>
    </source>
</evidence>
<dbReference type="SUPFAM" id="SSF46689">
    <property type="entry name" value="Homeodomain-like"/>
    <property type="match status" value="2"/>
</dbReference>
<dbReference type="PANTHER" id="PTHR44042">
    <property type="entry name" value="DUPLICATED HOMEODOMAIN-LIKE SUPERFAMILY PROTEIN-RELATED"/>
    <property type="match status" value="1"/>
</dbReference>
<keyword evidence="2" id="KW-0805">Transcription regulation</keyword>
<dbReference type="GO" id="GO:0005634">
    <property type="term" value="C:nucleus"/>
    <property type="evidence" value="ECO:0007669"/>
    <property type="project" value="UniProtKB-SubCell"/>
</dbReference>
<dbReference type="CDD" id="cd00167">
    <property type="entry name" value="SANT"/>
    <property type="match status" value="2"/>
</dbReference>
<evidence type="ECO:0000313" key="11">
    <source>
        <dbReference type="Proteomes" id="UP001293593"/>
    </source>
</evidence>
<feature type="region of interest" description="Disordered" evidence="6">
    <location>
        <begin position="1"/>
        <end position="21"/>
    </location>
</feature>
<dbReference type="InterPro" id="IPR017884">
    <property type="entry name" value="SANT_dom"/>
</dbReference>
<evidence type="ECO:0000313" key="10">
    <source>
        <dbReference type="EMBL" id="KAK4275192.1"/>
    </source>
</evidence>
<feature type="domain" description="Myb-like" evidence="7">
    <location>
        <begin position="25"/>
        <end position="79"/>
    </location>
</feature>
<name>A0AAE1JVI3_9FABA</name>
<evidence type="ECO:0000256" key="4">
    <source>
        <dbReference type="ARBA" id="ARBA00023163"/>
    </source>
</evidence>
<evidence type="ECO:0000259" key="9">
    <source>
        <dbReference type="PROSITE" id="PS51294"/>
    </source>
</evidence>
<evidence type="ECO:0000256" key="1">
    <source>
        <dbReference type="ARBA" id="ARBA00004123"/>
    </source>
</evidence>
<keyword evidence="4" id="KW-0804">Transcription</keyword>
<gene>
    <name evidence="10" type="ORF">QN277_018318</name>
</gene>
<dbReference type="InterPro" id="IPR006447">
    <property type="entry name" value="Myb_dom_plants"/>
</dbReference>
<reference evidence="10" key="1">
    <citation type="submission" date="2023-10" db="EMBL/GenBank/DDBJ databases">
        <title>Chromosome-level genome of the transformable northern wattle, Acacia crassicarpa.</title>
        <authorList>
            <person name="Massaro I."/>
            <person name="Sinha N.R."/>
            <person name="Poethig S."/>
            <person name="Leichty A.R."/>
        </authorList>
    </citation>
    <scope>NUCLEOTIDE SEQUENCE</scope>
    <source>
        <strain evidence="10">Acra3RX</strain>
        <tissue evidence="10">Leaf</tissue>
    </source>
</reference>
<dbReference type="PROSITE" id="PS51294">
    <property type="entry name" value="HTH_MYB"/>
    <property type="match status" value="1"/>
</dbReference>
<dbReference type="PANTHER" id="PTHR44042:SF6">
    <property type="entry name" value="DUPLICATED HOMEODOMAIN-LIKE SUPERFAMILY PROTEIN"/>
    <property type="match status" value="1"/>
</dbReference>